<evidence type="ECO:0000256" key="1">
    <source>
        <dbReference type="SAM" id="SignalP"/>
    </source>
</evidence>
<dbReference type="AlphaFoldDB" id="A0A9X2D595"/>
<gene>
    <name evidence="2" type="ORF">M8330_02925</name>
</gene>
<evidence type="ECO:0008006" key="4">
    <source>
        <dbReference type="Google" id="ProtNLM"/>
    </source>
</evidence>
<evidence type="ECO:0000313" key="3">
    <source>
        <dbReference type="Proteomes" id="UP001139485"/>
    </source>
</evidence>
<reference evidence="2" key="1">
    <citation type="submission" date="2022-05" db="EMBL/GenBank/DDBJ databases">
        <authorList>
            <person name="Tuo L."/>
        </authorList>
    </citation>
    <scope>NUCLEOTIDE SEQUENCE</scope>
    <source>
        <strain evidence="2">BSK12Z-4</strain>
    </source>
</reference>
<proteinExistence type="predicted"/>
<keyword evidence="1" id="KW-0732">Signal</keyword>
<feature type="signal peptide" evidence="1">
    <location>
        <begin position="1"/>
        <end position="20"/>
    </location>
</feature>
<evidence type="ECO:0000313" key="2">
    <source>
        <dbReference type="EMBL" id="MCM0619249.1"/>
    </source>
</evidence>
<dbReference type="EMBL" id="JAMOIL010000002">
    <property type="protein sequence ID" value="MCM0619249.1"/>
    <property type="molecule type" value="Genomic_DNA"/>
</dbReference>
<dbReference type="NCBIfam" id="NF045524">
    <property type="entry name" value="MXAN_6640_HExxH"/>
    <property type="match status" value="1"/>
</dbReference>
<keyword evidence="3" id="KW-1185">Reference proteome</keyword>
<dbReference type="Proteomes" id="UP001139485">
    <property type="component" value="Unassembled WGS sequence"/>
</dbReference>
<feature type="chain" id="PRO_5040906359" description="Neutral metalloproteinase" evidence="1">
    <location>
        <begin position="21"/>
        <end position="510"/>
    </location>
</feature>
<comment type="caution">
    <text evidence="2">The sequence shown here is derived from an EMBL/GenBank/DDBJ whole genome shotgun (WGS) entry which is preliminary data.</text>
</comment>
<sequence length="510" mass="54736">MRALVLSLASALVLVAPAAADDDDQASSAPAAAALATARAALAATPQTASRAGAAQVPARGTGLDATLALRDLFLLRGDLSATDREDADALLARPTDSWDSDAFDRGSKVRCREHVCVHFVTSGPDAATLAWVRRTLKVMEATWATEVGRLGYRRPLSDGSLGRPANGGDGRFDVYLTQLADQGLYGYCAPDFRLTARPQVGGGYCVLDDDFARAEYGAAPAETLRVTAAHEFFHAVQFAYDYTEDAWFMESTATWMEEVVADKVDDNRQYLRAGQVRHPELPLDESTPGSLAVYGQWAFWQHVQDEANAAVVRRAWRQAGAYAGAGQTFSIRATTRALAPEGGFVRAYARFAADNLTPGRAYEEGRTWPSAPVETHTLGVGTPTWTRTSTLDHLTSSSVLVRPASRVTDGYRLVVEVDAQRAEVASAAYVVVVRRADGTLTRRLVTADEAGLASVSVPFDHGTVQAVSVTLVNASTRYRCDRGSVWSCEGTPRDDGLEQTLTVTATPVG</sequence>
<protein>
    <recommendedName>
        <fullName evidence="4">Neutral metalloproteinase</fullName>
    </recommendedName>
</protein>
<name>A0A9X2D595_9ACTN</name>
<accession>A0A9X2D595</accession>
<dbReference type="RefSeq" id="WP_250826119.1">
    <property type="nucleotide sequence ID" value="NZ_JAMOIL010000002.1"/>
</dbReference>
<organism evidence="2 3">
    <name type="scientific">Nocardioides bruguierae</name>
    <dbReference type="NCBI Taxonomy" id="2945102"/>
    <lineage>
        <taxon>Bacteria</taxon>
        <taxon>Bacillati</taxon>
        <taxon>Actinomycetota</taxon>
        <taxon>Actinomycetes</taxon>
        <taxon>Propionibacteriales</taxon>
        <taxon>Nocardioidaceae</taxon>
        <taxon>Nocardioides</taxon>
    </lineage>
</organism>